<dbReference type="EMBL" id="JBDPZD010000002">
    <property type="protein sequence ID" value="MEO3691952.1"/>
    <property type="molecule type" value="Genomic_DNA"/>
</dbReference>
<evidence type="ECO:0000313" key="3">
    <source>
        <dbReference type="Proteomes" id="UP001495147"/>
    </source>
</evidence>
<protein>
    <recommendedName>
        <fullName evidence="4">Chemotaxis protein</fullName>
    </recommendedName>
</protein>
<organism evidence="2 3">
    <name type="scientific">Roseateles paludis</name>
    <dbReference type="NCBI Taxonomy" id="3145238"/>
    <lineage>
        <taxon>Bacteria</taxon>
        <taxon>Pseudomonadati</taxon>
        <taxon>Pseudomonadota</taxon>
        <taxon>Betaproteobacteria</taxon>
        <taxon>Burkholderiales</taxon>
        <taxon>Sphaerotilaceae</taxon>
        <taxon>Roseateles</taxon>
    </lineage>
</organism>
<reference evidence="2 3" key="1">
    <citation type="submission" date="2024-05" db="EMBL/GenBank/DDBJ databases">
        <title>Roseateles sp. DJS-2-20 16S ribosomal RNA gene Genome sequencing and assembly.</title>
        <authorList>
            <person name="Woo H."/>
        </authorList>
    </citation>
    <scope>NUCLEOTIDE SEQUENCE [LARGE SCALE GENOMIC DNA]</scope>
    <source>
        <strain evidence="2 3">DJS-2-20</strain>
    </source>
</reference>
<accession>A0ABV0G2I9</accession>
<evidence type="ECO:0008006" key="4">
    <source>
        <dbReference type="Google" id="ProtNLM"/>
    </source>
</evidence>
<keyword evidence="1" id="KW-0472">Membrane</keyword>
<evidence type="ECO:0000256" key="1">
    <source>
        <dbReference type="SAM" id="Phobius"/>
    </source>
</evidence>
<proteinExistence type="predicted"/>
<sequence>MLTLSDSHETVAKLARARRYAHAVLVLLVLLSVVLALHGDWLALFALPCIAWLAALWPPAPILRPPVADPTEAARARTHELLQRVLPLWSKQLDLLGTELREGGERVMSDFAGLMQEQENLKQALELPVPDKAHTHLAVTRSEALCDAALQGMQMVDRVGQMIDVIKLDQQRMAEQLKQAETLDAAAVEQWLAHLKSTYTTAEQVAVHQGERPAATTGGVQFF</sequence>
<keyword evidence="3" id="KW-1185">Reference proteome</keyword>
<dbReference type="RefSeq" id="WP_347704759.1">
    <property type="nucleotide sequence ID" value="NZ_JBDPZD010000002.1"/>
</dbReference>
<dbReference type="Proteomes" id="UP001495147">
    <property type="component" value="Unassembled WGS sequence"/>
</dbReference>
<keyword evidence="1" id="KW-0812">Transmembrane</keyword>
<feature type="transmembrane region" description="Helical" evidence="1">
    <location>
        <begin position="20"/>
        <end position="37"/>
    </location>
</feature>
<keyword evidence="1" id="KW-1133">Transmembrane helix</keyword>
<comment type="caution">
    <text evidence="2">The sequence shown here is derived from an EMBL/GenBank/DDBJ whole genome shotgun (WGS) entry which is preliminary data.</text>
</comment>
<evidence type="ECO:0000313" key="2">
    <source>
        <dbReference type="EMBL" id="MEO3691952.1"/>
    </source>
</evidence>
<gene>
    <name evidence="2" type="ORF">ABDJ85_10765</name>
</gene>
<name>A0ABV0G2I9_9BURK</name>